<proteinExistence type="predicted"/>
<keyword evidence="1" id="KW-1133">Transmembrane helix</keyword>
<gene>
    <name evidence="2" type="ORF">OFY01_00355</name>
</gene>
<feature type="transmembrane region" description="Helical" evidence="1">
    <location>
        <begin position="111"/>
        <end position="128"/>
    </location>
</feature>
<dbReference type="RefSeq" id="WP_266595098.1">
    <property type="nucleotide sequence ID" value="NZ_JAPHNL010000001.1"/>
</dbReference>
<protein>
    <submittedName>
        <fullName evidence="2">Uncharacterized protein</fullName>
    </submittedName>
</protein>
<evidence type="ECO:0000256" key="1">
    <source>
        <dbReference type="SAM" id="Phobius"/>
    </source>
</evidence>
<comment type="caution">
    <text evidence="2">The sequence shown here is derived from an EMBL/GenBank/DDBJ whole genome shotgun (WGS) entry which is preliminary data.</text>
</comment>
<keyword evidence="1" id="KW-0472">Membrane</keyword>
<keyword evidence="1" id="KW-0812">Transmembrane</keyword>
<sequence>MRAAAGLRVAAGATGAALLGYGAYLLWTDTRAGTPLRVAWWLAGALVLHDGVLAPLVFCLGLLLGAGRARGVVRAGLVTAGCLTLVAGPVLLRPGRPANASVLPLDYPRNLALLLAAVACATLVGVWWRRRGR</sequence>
<accession>A0ABT3TMM2</accession>
<feature type="transmembrane region" description="Helical" evidence="1">
    <location>
        <begin position="7"/>
        <end position="27"/>
    </location>
</feature>
<dbReference type="Proteomes" id="UP001163064">
    <property type="component" value="Unassembled WGS sequence"/>
</dbReference>
<evidence type="ECO:0000313" key="3">
    <source>
        <dbReference type="Proteomes" id="UP001163064"/>
    </source>
</evidence>
<dbReference type="EMBL" id="JAPHNL010000001">
    <property type="protein sequence ID" value="MCX3058247.1"/>
    <property type="molecule type" value="Genomic_DNA"/>
</dbReference>
<feature type="transmembrane region" description="Helical" evidence="1">
    <location>
        <begin position="39"/>
        <end position="64"/>
    </location>
</feature>
<reference evidence="2" key="1">
    <citation type="submission" date="2022-10" db="EMBL/GenBank/DDBJ databases">
        <title>Streptomyces beihaiensis sp. nov., a chitin degrading actinobacterium, isolated from shrimp pond soil.</title>
        <authorList>
            <person name="Xie J."/>
            <person name="Shen N."/>
        </authorList>
    </citation>
    <scope>NUCLEOTIDE SEQUENCE</scope>
    <source>
        <strain evidence="2">GXMU-J5</strain>
    </source>
</reference>
<feature type="transmembrane region" description="Helical" evidence="1">
    <location>
        <begin position="71"/>
        <end position="91"/>
    </location>
</feature>
<keyword evidence="3" id="KW-1185">Reference proteome</keyword>
<organism evidence="2 3">
    <name type="scientific">Streptomyces beihaiensis</name>
    <dbReference type="NCBI Taxonomy" id="2984495"/>
    <lineage>
        <taxon>Bacteria</taxon>
        <taxon>Bacillati</taxon>
        <taxon>Actinomycetota</taxon>
        <taxon>Actinomycetes</taxon>
        <taxon>Kitasatosporales</taxon>
        <taxon>Streptomycetaceae</taxon>
        <taxon>Streptomyces</taxon>
    </lineage>
</organism>
<evidence type="ECO:0000313" key="2">
    <source>
        <dbReference type="EMBL" id="MCX3058247.1"/>
    </source>
</evidence>
<name>A0ABT3TMM2_9ACTN</name>